<feature type="domain" description="X8" evidence="12">
    <location>
        <begin position="363"/>
        <end position="448"/>
    </location>
</feature>
<dbReference type="Proteomes" id="UP001417504">
    <property type="component" value="Unassembled WGS sequence"/>
</dbReference>
<dbReference type="InterPro" id="IPR044965">
    <property type="entry name" value="Glyco_hydro_17_plant"/>
</dbReference>
<accession>A0AAP0KKK4</accession>
<dbReference type="GO" id="GO:0042973">
    <property type="term" value="F:glucan endo-1,3-beta-D-glucosidase activity"/>
    <property type="evidence" value="ECO:0007669"/>
    <property type="project" value="UniProtKB-EC"/>
</dbReference>
<evidence type="ECO:0000256" key="2">
    <source>
        <dbReference type="ARBA" id="ARBA00008773"/>
    </source>
</evidence>
<organism evidence="13 14">
    <name type="scientific">Stephania japonica</name>
    <dbReference type="NCBI Taxonomy" id="461633"/>
    <lineage>
        <taxon>Eukaryota</taxon>
        <taxon>Viridiplantae</taxon>
        <taxon>Streptophyta</taxon>
        <taxon>Embryophyta</taxon>
        <taxon>Tracheophyta</taxon>
        <taxon>Spermatophyta</taxon>
        <taxon>Magnoliopsida</taxon>
        <taxon>Ranunculales</taxon>
        <taxon>Menispermaceae</taxon>
        <taxon>Menispermoideae</taxon>
        <taxon>Cissampelideae</taxon>
        <taxon>Stephania</taxon>
    </lineage>
</organism>
<reference evidence="13 14" key="1">
    <citation type="submission" date="2024-01" db="EMBL/GenBank/DDBJ databases">
        <title>Genome assemblies of Stephania.</title>
        <authorList>
            <person name="Yang L."/>
        </authorList>
    </citation>
    <scope>NUCLEOTIDE SEQUENCE [LARGE SCALE GENOMIC DNA]</scope>
    <source>
        <strain evidence="13">QJT</strain>
        <tissue evidence="13">Leaf</tissue>
    </source>
</reference>
<keyword evidence="11" id="KW-1133">Transmembrane helix</keyword>
<protein>
    <recommendedName>
        <fullName evidence="3">glucan endo-1,3-beta-D-glucosidase</fullName>
        <ecNumber evidence="3">3.2.1.39</ecNumber>
    </recommendedName>
</protein>
<dbReference type="PROSITE" id="PS00587">
    <property type="entry name" value="GLYCOSYL_HYDROL_F17"/>
    <property type="match status" value="1"/>
</dbReference>
<dbReference type="AlphaFoldDB" id="A0AAP0KKK4"/>
<evidence type="ECO:0000256" key="9">
    <source>
        <dbReference type="RuleBase" id="RU004335"/>
    </source>
</evidence>
<dbReference type="Gene3D" id="3.20.20.80">
    <property type="entry name" value="Glycosidases"/>
    <property type="match status" value="1"/>
</dbReference>
<dbReference type="SUPFAM" id="SSF51445">
    <property type="entry name" value="(Trans)glycosidases"/>
    <property type="match status" value="1"/>
</dbReference>
<comment type="caution">
    <text evidence="13">The sequence shown here is derived from an EMBL/GenBank/DDBJ whole genome shotgun (WGS) entry which is preliminary data.</text>
</comment>
<keyword evidence="11" id="KW-0812">Transmembrane</keyword>
<evidence type="ECO:0000256" key="10">
    <source>
        <dbReference type="RuleBase" id="RU004336"/>
    </source>
</evidence>
<dbReference type="PANTHER" id="PTHR32227">
    <property type="entry name" value="GLUCAN ENDO-1,3-BETA-GLUCOSIDASE BG1-RELATED-RELATED"/>
    <property type="match status" value="1"/>
</dbReference>
<dbReference type="FunFam" id="1.20.58.1040:FF:000003">
    <property type="entry name" value="glucan endo-1,3-beta-glucosidase 7"/>
    <property type="match status" value="1"/>
</dbReference>
<evidence type="ECO:0000256" key="6">
    <source>
        <dbReference type="ARBA" id="ARBA00022821"/>
    </source>
</evidence>
<evidence type="ECO:0000256" key="1">
    <source>
        <dbReference type="ARBA" id="ARBA00000382"/>
    </source>
</evidence>
<dbReference type="InterPro" id="IPR000490">
    <property type="entry name" value="Glyco_hydro_17"/>
</dbReference>
<evidence type="ECO:0000259" key="12">
    <source>
        <dbReference type="SMART" id="SM00768"/>
    </source>
</evidence>
<evidence type="ECO:0000256" key="5">
    <source>
        <dbReference type="ARBA" id="ARBA00022801"/>
    </source>
</evidence>
<dbReference type="Pfam" id="PF07983">
    <property type="entry name" value="X8"/>
    <property type="match status" value="1"/>
</dbReference>
<evidence type="ECO:0000313" key="14">
    <source>
        <dbReference type="Proteomes" id="UP001417504"/>
    </source>
</evidence>
<comment type="catalytic activity">
    <reaction evidence="1">
        <text>Hydrolysis of (1-&gt;3)-beta-D-glucosidic linkages in (1-&gt;3)-beta-D-glucans.</text>
        <dbReference type="EC" id="3.2.1.39"/>
    </reaction>
</comment>
<keyword evidence="8 10" id="KW-0326">Glycosidase</keyword>
<sequence>MATTNPSLHLSSLIVSIAFLIISINIDGAHSLGVNYGTLGDNLPPPAQVAEFIRTRTTIDRVKIFDANPDILRAFANTNIAMTVTVPNGDFPSLSDPANARNWVATHISPFAQTKIIRIAIGNEITATGDKFLISKLVPSMRSLHNALTQSGLGHIQVSTPHTLGILSSSDPPSTGKFRRGFDRAIFGPMLQFLRETKSPFMVNPYPYFGFTDRTLNYALFKRNRGVFDKATGITYKNMFDGMMDATYSAMKKLGYGDVEIVVAETGWPSLGDPNQVHVNLANAMSYNRGLVRHVTSGHGTPLMPRRTFETYIFSLFNENLKPGSTAERNFGLFRPDFTPVYDVGIMRGAQPVLPPPSGLGKRWCVPKAEASDAALQANINYVCSRGTVDCKAIQSGGPCFGPDTVRAHASYAMNAYYQSAGRHVYNCDFSNTGVITDADPSHGTCVYAA</sequence>
<evidence type="ECO:0000256" key="7">
    <source>
        <dbReference type="ARBA" id="ARBA00023157"/>
    </source>
</evidence>
<keyword evidence="6" id="KW-0611">Plant defense</keyword>
<dbReference type="Pfam" id="PF00332">
    <property type="entry name" value="Glyco_hydro_17"/>
    <property type="match status" value="1"/>
</dbReference>
<keyword evidence="11" id="KW-0472">Membrane</keyword>
<dbReference type="EC" id="3.2.1.39" evidence="3"/>
<keyword evidence="14" id="KW-1185">Reference proteome</keyword>
<evidence type="ECO:0000256" key="11">
    <source>
        <dbReference type="SAM" id="Phobius"/>
    </source>
</evidence>
<dbReference type="InterPro" id="IPR012946">
    <property type="entry name" value="X8"/>
</dbReference>
<dbReference type="SMART" id="SM00768">
    <property type="entry name" value="X8"/>
    <property type="match status" value="1"/>
</dbReference>
<dbReference type="FunFam" id="3.20.20.80:FF:000002">
    <property type="entry name" value="Glucan endo-1,3-beta-glucosidase 3"/>
    <property type="match status" value="1"/>
</dbReference>
<gene>
    <name evidence="13" type="ORF">Sjap_001776</name>
</gene>
<dbReference type="InterPro" id="IPR017853">
    <property type="entry name" value="GH"/>
</dbReference>
<evidence type="ECO:0000313" key="13">
    <source>
        <dbReference type="EMBL" id="KAK9154296.1"/>
    </source>
</evidence>
<evidence type="ECO:0000256" key="8">
    <source>
        <dbReference type="ARBA" id="ARBA00023295"/>
    </source>
</evidence>
<dbReference type="Gene3D" id="1.20.58.1040">
    <property type="match status" value="1"/>
</dbReference>
<proteinExistence type="inferred from homology"/>
<name>A0AAP0KKK4_9MAGN</name>
<dbReference type="EMBL" id="JBBNAE010000001">
    <property type="protein sequence ID" value="KAK9154296.1"/>
    <property type="molecule type" value="Genomic_DNA"/>
</dbReference>
<keyword evidence="5 10" id="KW-0378">Hydrolase</keyword>
<evidence type="ECO:0000256" key="3">
    <source>
        <dbReference type="ARBA" id="ARBA00012780"/>
    </source>
</evidence>
<evidence type="ECO:0000256" key="4">
    <source>
        <dbReference type="ARBA" id="ARBA00022729"/>
    </source>
</evidence>
<dbReference type="GO" id="GO:0005975">
    <property type="term" value="P:carbohydrate metabolic process"/>
    <property type="evidence" value="ECO:0007669"/>
    <property type="project" value="InterPro"/>
</dbReference>
<feature type="transmembrane region" description="Helical" evidence="11">
    <location>
        <begin position="7"/>
        <end position="26"/>
    </location>
</feature>
<dbReference type="GO" id="GO:0006952">
    <property type="term" value="P:defense response"/>
    <property type="evidence" value="ECO:0007669"/>
    <property type="project" value="UniProtKB-KW"/>
</dbReference>
<keyword evidence="7" id="KW-1015">Disulfide bond</keyword>
<keyword evidence="4" id="KW-0732">Signal</keyword>
<comment type="similarity">
    <text evidence="2 9">Belongs to the glycosyl hydrolase 17 family.</text>
</comment>